<protein>
    <submittedName>
        <fullName evidence="2">Uncharacterized protein</fullName>
    </submittedName>
</protein>
<dbReference type="Proteomes" id="UP000054561">
    <property type="component" value="Unassembled WGS sequence"/>
</dbReference>
<gene>
    <name evidence="2" type="ORF">AK88_05279</name>
</gene>
<dbReference type="EMBL" id="KQ001752">
    <property type="protein sequence ID" value="KJP85088.1"/>
    <property type="molecule type" value="Genomic_DNA"/>
</dbReference>
<organism evidence="2 3">
    <name type="scientific">Plasmodium fragile</name>
    <dbReference type="NCBI Taxonomy" id="5857"/>
    <lineage>
        <taxon>Eukaryota</taxon>
        <taxon>Sar</taxon>
        <taxon>Alveolata</taxon>
        <taxon>Apicomplexa</taxon>
        <taxon>Aconoidasida</taxon>
        <taxon>Haemosporida</taxon>
        <taxon>Plasmodiidae</taxon>
        <taxon>Plasmodium</taxon>
        <taxon>Plasmodium (Plasmodium)</taxon>
    </lineage>
</organism>
<dbReference type="GeneID" id="24270593"/>
<feature type="compositionally biased region" description="Basic and acidic residues" evidence="1">
    <location>
        <begin position="83"/>
        <end position="92"/>
    </location>
</feature>
<evidence type="ECO:0000313" key="3">
    <source>
        <dbReference type="Proteomes" id="UP000054561"/>
    </source>
</evidence>
<dbReference type="RefSeq" id="XP_012338304.1">
    <property type="nucleotide sequence ID" value="XM_012482881.1"/>
</dbReference>
<reference evidence="2 3" key="1">
    <citation type="submission" date="2014-03" db="EMBL/GenBank/DDBJ databases">
        <title>The Genome Sequence of Plasmodium fragile nilgiri.</title>
        <authorList>
            <consortium name="The Broad Institute Genomics Platform"/>
            <consortium name="The Broad Institute Genome Sequencing Center for Infectious Disease"/>
            <person name="Neafsey D."/>
            <person name="Duraisingh M."/>
            <person name="Young S.K."/>
            <person name="Zeng Q."/>
            <person name="Gargeya S."/>
            <person name="Abouelleil A."/>
            <person name="Alvarado L."/>
            <person name="Chapman S.B."/>
            <person name="Gainer-Dewar J."/>
            <person name="Goldberg J."/>
            <person name="Griggs A."/>
            <person name="Gujja S."/>
            <person name="Hansen M."/>
            <person name="Howarth C."/>
            <person name="Imamovic A."/>
            <person name="Larimer J."/>
            <person name="Pearson M."/>
            <person name="Poon T.W."/>
            <person name="Priest M."/>
            <person name="Roberts A."/>
            <person name="Saif S."/>
            <person name="Shea T."/>
            <person name="Sykes S."/>
            <person name="Wortman J."/>
            <person name="Nusbaum C."/>
            <person name="Birren B."/>
        </authorList>
    </citation>
    <scope>NUCLEOTIDE SEQUENCE [LARGE SCALE GENOMIC DNA]</scope>
    <source>
        <strain evidence="3">nilgiri</strain>
    </source>
</reference>
<accession>A0A0D9QDL2</accession>
<name>A0A0D9QDL2_PLAFR</name>
<keyword evidence="3" id="KW-1185">Reference proteome</keyword>
<evidence type="ECO:0000256" key="1">
    <source>
        <dbReference type="SAM" id="MobiDB-lite"/>
    </source>
</evidence>
<sequence length="102" mass="11264">MRLTELSSESNRVEVVNLSNVASSVEPAVWFMLEVFGLLHHVLDIGLFVPRNDAYSIGTSQKSAPEEYHQVIMRGSIKARVQKKSDGKRDAANLKYTDGGAT</sequence>
<dbReference type="AlphaFoldDB" id="A0A0D9QDL2"/>
<evidence type="ECO:0000313" key="2">
    <source>
        <dbReference type="EMBL" id="KJP85088.1"/>
    </source>
</evidence>
<feature type="region of interest" description="Disordered" evidence="1">
    <location>
        <begin position="82"/>
        <end position="102"/>
    </location>
</feature>
<proteinExistence type="predicted"/>
<dbReference type="VEuPathDB" id="PlasmoDB:AK88_05279"/>